<dbReference type="SMART" id="SM00497">
    <property type="entry name" value="IENR1"/>
    <property type="match status" value="2"/>
</dbReference>
<sequence>MTDETKLKISLRNQGVSVKVFDKLGKLINEFPTLTSAANYFGCSYTTMSNIYKTGISYDDLIYKFEIKDTRIWIYDSYLELIEILAFSKDVVKAYNICSSTLSDYIKSGKLFRKNYYFFNAKIIDNLNRACAQKD</sequence>
<organism evidence="2">
    <name type="scientific">Chrysoporthe deuterocubensis</name>
    <dbReference type="NCBI Taxonomy" id="764597"/>
    <lineage>
        <taxon>Eukaryota</taxon>
        <taxon>Fungi</taxon>
        <taxon>Dikarya</taxon>
        <taxon>Ascomycota</taxon>
        <taxon>Pezizomycotina</taxon>
        <taxon>Sordariomycetes</taxon>
        <taxon>Sordariomycetidae</taxon>
        <taxon>Diaporthales</taxon>
        <taxon>Cryphonectriaceae</taxon>
        <taxon>Cryphonectria-Endothia species complex</taxon>
        <taxon>Chrysoporthe</taxon>
    </lineage>
</organism>
<dbReference type="InterPro" id="IPR010896">
    <property type="entry name" value="NUMOD1"/>
</dbReference>
<geneLocation type="mitochondrion" evidence="2"/>
<feature type="domain" description="Nuclease-associated modular DNA-binding 1" evidence="1">
    <location>
        <begin position="17"/>
        <end position="47"/>
    </location>
</feature>
<reference evidence="2" key="1">
    <citation type="journal article" date="2016" name="PLoS ONE">
        <title>Intron Derived Size Polymorphism in the Mitochondrial Genomes of Closely Related Chrysoporthe Species.</title>
        <authorList>
            <person name="Kanzi A.M."/>
            <person name="Wingfield B.D."/>
            <person name="Steenkamp E.T."/>
            <person name="Naidoo S."/>
            <person name="van der Merwe N.A."/>
        </authorList>
    </citation>
    <scope>NUCLEOTIDE SEQUENCE</scope>
</reference>
<dbReference type="EMBL" id="KT380884">
    <property type="protein sequence ID" value="AMX22194.1"/>
    <property type="molecule type" value="Genomic_DNA"/>
</dbReference>
<evidence type="ECO:0000259" key="1">
    <source>
        <dbReference type="Pfam" id="PF07453"/>
    </source>
</evidence>
<dbReference type="InterPro" id="IPR003647">
    <property type="entry name" value="Intron_nuc_1_rpt"/>
</dbReference>
<dbReference type="Pfam" id="PF07453">
    <property type="entry name" value="NUMOD1"/>
    <property type="match status" value="1"/>
</dbReference>
<accession>A0A191MX62</accession>
<dbReference type="AlphaFoldDB" id="A0A191MX62"/>
<proteinExistence type="predicted"/>
<dbReference type="RefSeq" id="YP_009262119.1">
    <property type="nucleotide sequence ID" value="NC_030523.1"/>
</dbReference>
<protein>
    <recommendedName>
        <fullName evidence="1">Nuclease-associated modular DNA-binding 1 domain-containing protein</fullName>
    </recommendedName>
</protein>
<name>A0A191MX62_9PEZI</name>
<gene>
    <name evidence="2" type="primary">orf135</name>
</gene>
<evidence type="ECO:0000313" key="2">
    <source>
        <dbReference type="EMBL" id="AMX22194.1"/>
    </source>
</evidence>
<dbReference type="GeneID" id="31078196"/>
<keyword evidence="2" id="KW-0496">Mitochondrion</keyword>